<dbReference type="SUPFAM" id="SSF51306">
    <property type="entry name" value="LexA/Signal peptidase"/>
    <property type="match status" value="1"/>
</dbReference>
<feature type="domain" description="HTH cro/C1-type" evidence="4">
    <location>
        <begin position="41"/>
        <end position="85"/>
    </location>
</feature>
<dbReference type="InterPro" id="IPR015927">
    <property type="entry name" value="Peptidase_S24_S26A/B/C"/>
</dbReference>
<proteinExistence type="predicted"/>
<keyword evidence="2" id="KW-0238">DNA-binding</keyword>
<dbReference type="AlphaFoldDB" id="A0A6P2MKB6"/>
<keyword evidence="3" id="KW-0804">Transcription</keyword>
<dbReference type="InterPro" id="IPR010982">
    <property type="entry name" value="Lambda_DNA-bd_dom_sf"/>
</dbReference>
<organism evidence="5 6">
    <name type="scientific">Burkholderia aenigmatica</name>
    <dbReference type="NCBI Taxonomy" id="2015348"/>
    <lineage>
        <taxon>Bacteria</taxon>
        <taxon>Pseudomonadati</taxon>
        <taxon>Pseudomonadota</taxon>
        <taxon>Betaproteobacteria</taxon>
        <taxon>Burkholderiales</taxon>
        <taxon>Burkholderiaceae</taxon>
        <taxon>Burkholderia</taxon>
        <taxon>Burkholderia cepacia complex</taxon>
    </lineage>
</organism>
<evidence type="ECO:0000256" key="2">
    <source>
        <dbReference type="ARBA" id="ARBA00023125"/>
    </source>
</evidence>
<reference evidence="5 6" key="1">
    <citation type="submission" date="2019-09" db="EMBL/GenBank/DDBJ databases">
        <authorList>
            <person name="Depoorter E."/>
        </authorList>
    </citation>
    <scope>NUCLEOTIDE SEQUENCE [LARGE SCALE GENOMIC DNA]</scope>
    <source>
        <strain evidence="5">LMG 13014</strain>
    </source>
</reference>
<dbReference type="InterPro" id="IPR036286">
    <property type="entry name" value="LexA/Signal_pep-like_sf"/>
</dbReference>
<dbReference type="Gene3D" id="1.10.260.40">
    <property type="entry name" value="lambda repressor-like DNA-binding domains"/>
    <property type="match status" value="1"/>
</dbReference>
<dbReference type="Gene3D" id="2.10.109.10">
    <property type="entry name" value="Umud Fragment, subunit A"/>
    <property type="match status" value="1"/>
</dbReference>
<name>A0A6P2MKB6_9BURK</name>
<dbReference type="InterPro" id="IPR039418">
    <property type="entry name" value="LexA-like"/>
</dbReference>
<dbReference type="PANTHER" id="PTHR40661">
    <property type="match status" value="1"/>
</dbReference>
<accession>A0A6P2MKB6</accession>
<dbReference type="CDD" id="cd06529">
    <property type="entry name" value="S24_LexA-like"/>
    <property type="match status" value="1"/>
</dbReference>
<dbReference type="GO" id="GO:0003677">
    <property type="term" value="F:DNA binding"/>
    <property type="evidence" value="ECO:0007669"/>
    <property type="project" value="UniProtKB-KW"/>
</dbReference>
<dbReference type="Pfam" id="PF00717">
    <property type="entry name" value="Peptidase_S24"/>
    <property type="match status" value="1"/>
</dbReference>
<evidence type="ECO:0000256" key="3">
    <source>
        <dbReference type="ARBA" id="ARBA00023163"/>
    </source>
</evidence>
<dbReference type="SUPFAM" id="SSF47413">
    <property type="entry name" value="lambda repressor-like DNA-binding domains"/>
    <property type="match status" value="1"/>
</dbReference>
<evidence type="ECO:0000256" key="1">
    <source>
        <dbReference type="ARBA" id="ARBA00023015"/>
    </source>
</evidence>
<dbReference type="Proteomes" id="UP000494261">
    <property type="component" value="Unassembled WGS sequence"/>
</dbReference>
<protein>
    <submittedName>
        <fullName evidence="5">Putative phage repressor</fullName>
    </submittedName>
</protein>
<dbReference type="EMBL" id="CABVQC010000025">
    <property type="protein sequence ID" value="VWB82768.1"/>
    <property type="molecule type" value="Genomic_DNA"/>
</dbReference>
<sequence length="262" mass="28811">MMKSNTALAAPLSASVREVETFNSEIGERLRYIRTEVFRASVADMAAAFEVGTSTIQRYESGERTPDSLFLARVAERGAIDLSWMLYGVGNADGDVRRVARVDSQTIVDVPTITDTLGKPVDVSDFVFIPRYRVKASAGSGQSVTDEAPTHSMAFRRYWIENYLHANPADLSVLSVKGDSQQGVLNDRDVILIDRSQTSGMAGLYVLRIDGEIIVKTLQRLPEGVLEVSSANPAYKPFTVNMSKPPSDFAIIGRVVWFGRQV</sequence>
<dbReference type="PROSITE" id="PS50943">
    <property type="entry name" value="HTH_CROC1"/>
    <property type="match status" value="1"/>
</dbReference>
<dbReference type="InterPro" id="IPR001387">
    <property type="entry name" value="Cro/C1-type_HTH"/>
</dbReference>
<gene>
    <name evidence="5" type="ORF">BLA13014_03815</name>
</gene>
<evidence type="ECO:0000259" key="4">
    <source>
        <dbReference type="PROSITE" id="PS50943"/>
    </source>
</evidence>
<evidence type="ECO:0000313" key="5">
    <source>
        <dbReference type="EMBL" id="VWB82768.1"/>
    </source>
</evidence>
<keyword evidence="1" id="KW-0805">Transcription regulation</keyword>
<dbReference type="CDD" id="cd00093">
    <property type="entry name" value="HTH_XRE"/>
    <property type="match status" value="1"/>
</dbReference>
<evidence type="ECO:0000313" key="6">
    <source>
        <dbReference type="Proteomes" id="UP000494261"/>
    </source>
</evidence>
<dbReference type="PANTHER" id="PTHR40661:SF3">
    <property type="entry name" value="FELS-1 PROPHAGE TRANSCRIPTIONAL REGULATOR"/>
    <property type="match status" value="1"/>
</dbReference>
<dbReference type="RefSeq" id="WP_235996109.1">
    <property type="nucleotide sequence ID" value="NZ_CABVQC010000025.1"/>
</dbReference>